<keyword evidence="9" id="KW-0067">ATP-binding</keyword>
<keyword evidence="11" id="KW-0520">NAD</keyword>
<evidence type="ECO:0000256" key="12">
    <source>
        <dbReference type="ARBA" id="ARBA00049417"/>
    </source>
</evidence>
<organism evidence="14">
    <name type="scientific">bioreactor metagenome</name>
    <dbReference type="NCBI Taxonomy" id="1076179"/>
    <lineage>
        <taxon>unclassified sequences</taxon>
        <taxon>metagenomes</taxon>
        <taxon>ecological metagenomes</taxon>
    </lineage>
</organism>
<dbReference type="NCBIfam" id="TIGR00488">
    <property type="entry name" value="bis(5'-nucleosyl)-tetraphosphatase (symmetrical) YqeK"/>
    <property type="match status" value="1"/>
</dbReference>
<dbReference type="EMBL" id="VSSQ01002553">
    <property type="protein sequence ID" value="MPM16110.1"/>
    <property type="molecule type" value="Genomic_DNA"/>
</dbReference>
<evidence type="ECO:0000256" key="7">
    <source>
        <dbReference type="ARBA" id="ARBA00022741"/>
    </source>
</evidence>
<dbReference type="UniPathway" id="UPA00253"/>
<name>A0A644XIS7_9ZZZZ</name>
<evidence type="ECO:0000313" key="14">
    <source>
        <dbReference type="EMBL" id="MPM16110.1"/>
    </source>
</evidence>
<dbReference type="InterPro" id="IPR003607">
    <property type="entry name" value="HD/PDEase_dom"/>
</dbReference>
<dbReference type="Pfam" id="PF01467">
    <property type="entry name" value="CTP_transf_like"/>
    <property type="match status" value="1"/>
</dbReference>
<keyword evidence="4 14" id="KW-0808">Transferase</keyword>
<dbReference type="GO" id="GO:0009435">
    <property type="term" value="P:NAD+ biosynthetic process"/>
    <property type="evidence" value="ECO:0007669"/>
    <property type="project" value="UniProtKB-UniPathway"/>
</dbReference>
<keyword evidence="6" id="KW-0479">Metal-binding</keyword>
<feature type="domain" description="HD" evidence="13">
    <location>
        <begin position="235"/>
        <end position="349"/>
    </location>
</feature>
<dbReference type="Gene3D" id="1.10.3210.10">
    <property type="entry name" value="Hypothetical protein af1432"/>
    <property type="match status" value="1"/>
</dbReference>
<evidence type="ECO:0000256" key="8">
    <source>
        <dbReference type="ARBA" id="ARBA00022801"/>
    </source>
</evidence>
<dbReference type="AlphaFoldDB" id="A0A644XIS7"/>
<comment type="catalytic activity">
    <reaction evidence="12">
        <text>P(1),P(4)-bis(5'-adenosyl) tetraphosphate + H2O = 2 ADP + 2 H(+)</text>
        <dbReference type="Rhea" id="RHEA:24252"/>
        <dbReference type="ChEBI" id="CHEBI:15377"/>
        <dbReference type="ChEBI" id="CHEBI:15378"/>
        <dbReference type="ChEBI" id="CHEBI:58141"/>
        <dbReference type="ChEBI" id="CHEBI:456216"/>
        <dbReference type="EC" id="3.6.1.41"/>
    </reaction>
</comment>
<keyword evidence="7" id="KW-0547">Nucleotide-binding</keyword>
<evidence type="ECO:0000256" key="5">
    <source>
        <dbReference type="ARBA" id="ARBA00022695"/>
    </source>
</evidence>
<dbReference type="Pfam" id="PF01966">
    <property type="entry name" value="HD"/>
    <property type="match status" value="1"/>
</dbReference>
<evidence type="ECO:0000256" key="2">
    <source>
        <dbReference type="ARBA" id="ARBA00012506"/>
    </source>
</evidence>
<dbReference type="InterPro" id="IPR004821">
    <property type="entry name" value="Cyt_trans-like"/>
</dbReference>
<dbReference type="EC" id="3.6.1.41" evidence="2"/>
<accession>A0A644XIS7</accession>
<comment type="pathway">
    <text evidence="1">Cofactor biosynthesis; NAD(+) biosynthesis.</text>
</comment>
<reference evidence="14" key="1">
    <citation type="submission" date="2019-08" db="EMBL/GenBank/DDBJ databases">
        <authorList>
            <person name="Kucharzyk K."/>
            <person name="Murdoch R.W."/>
            <person name="Higgins S."/>
            <person name="Loffler F."/>
        </authorList>
    </citation>
    <scope>NUCLEOTIDE SEQUENCE</scope>
</reference>
<comment type="caution">
    <text evidence="14">The sequence shown here is derived from an EMBL/GenBank/DDBJ whole genome shotgun (WGS) entry which is preliminary data.</text>
</comment>
<evidence type="ECO:0000256" key="6">
    <source>
        <dbReference type="ARBA" id="ARBA00022723"/>
    </source>
</evidence>
<evidence type="ECO:0000256" key="3">
    <source>
        <dbReference type="ARBA" id="ARBA00022642"/>
    </source>
</evidence>
<evidence type="ECO:0000256" key="11">
    <source>
        <dbReference type="ARBA" id="ARBA00023027"/>
    </source>
</evidence>
<evidence type="ECO:0000256" key="4">
    <source>
        <dbReference type="ARBA" id="ARBA00022679"/>
    </source>
</evidence>
<dbReference type="NCBIfam" id="TIGR00277">
    <property type="entry name" value="HDIG"/>
    <property type="match status" value="1"/>
</dbReference>
<keyword evidence="5 14" id="KW-0548">Nucleotidyltransferase</keyword>
<dbReference type="PANTHER" id="PTHR39321:SF3">
    <property type="entry name" value="PHOSPHOPANTETHEINE ADENYLYLTRANSFERASE"/>
    <property type="match status" value="1"/>
</dbReference>
<gene>
    <name evidence="14" type="primary">nadD_19</name>
    <name evidence="14" type="ORF">SDC9_62484</name>
</gene>
<dbReference type="GO" id="GO:0008803">
    <property type="term" value="F:bis(5'-nucleosyl)-tetraphosphatase (symmetrical) activity"/>
    <property type="evidence" value="ECO:0007669"/>
    <property type="project" value="UniProtKB-EC"/>
</dbReference>
<dbReference type="CDD" id="cd00077">
    <property type="entry name" value="HDc"/>
    <property type="match status" value="1"/>
</dbReference>
<dbReference type="GO" id="GO:0005524">
    <property type="term" value="F:ATP binding"/>
    <property type="evidence" value="ECO:0007669"/>
    <property type="project" value="UniProtKB-KW"/>
</dbReference>
<dbReference type="InterPro" id="IPR014729">
    <property type="entry name" value="Rossmann-like_a/b/a_fold"/>
</dbReference>
<evidence type="ECO:0000256" key="9">
    <source>
        <dbReference type="ARBA" id="ARBA00022840"/>
    </source>
</evidence>
<dbReference type="GO" id="GO:0070566">
    <property type="term" value="F:adenylyltransferase activity"/>
    <property type="evidence" value="ECO:0007669"/>
    <property type="project" value="UniProtKB-ARBA"/>
</dbReference>
<dbReference type="InterPro" id="IPR006675">
    <property type="entry name" value="HDIG_dom"/>
</dbReference>
<dbReference type="SUPFAM" id="SSF52374">
    <property type="entry name" value="Nucleotidylyl transferase"/>
    <property type="match status" value="1"/>
</dbReference>
<proteinExistence type="inferred from homology"/>
<keyword evidence="8" id="KW-0378">Hydrolase</keyword>
<dbReference type="Gene3D" id="3.40.50.620">
    <property type="entry name" value="HUPs"/>
    <property type="match status" value="1"/>
</dbReference>
<dbReference type="HAMAP" id="MF_00244">
    <property type="entry name" value="NaMN_adenylyltr"/>
    <property type="match status" value="1"/>
</dbReference>
<dbReference type="PANTHER" id="PTHR39321">
    <property type="entry name" value="NICOTINATE-NUCLEOTIDE ADENYLYLTRANSFERASE-RELATED"/>
    <property type="match status" value="1"/>
</dbReference>
<keyword evidence="3" id="KW-0662">Pyridine nucleotide biosynthesis</keyword>
<evidence type="ECO:0000256" key="1">
    <source>
        <dbReference type="ARBA" id="ARBA00004790"/>
    </source>
</evidence>
<evidence type="ECO:0000259" key="13">
    <source>
        <dbReference type="PROSITE" id="PS51831"/>
    </source>
</evidence>
<dbReference type="PROSITE" id="PS51831">
    <property type="entry name" value="HD"/>
    <property type="match status" value="1"/>
</dbReference>
<protein>
    <recommendedName>
        <fullName evidence="2">bis(5'-nucleosyl)-tetraphosphatase (symmetrical)</fullName>
        <ecNumber evidence="2">3.6.1.41</ecNumber>
    </recommendedName>
</protein>
<dbReference type="GO" id="GO:0046872">
    <property type="term" value="F:metal ion binding"/>
    <property type="evidence" value="ECO:0007669"/>
    <property type="project" value="UniProtKB-KW"/>
</dbReference>
<dbReference type="InterPro" id="IPR006674">
    <property type="entry name" value="HD_domain"/>
</dbReference>
<dbReference type="CDD" id="cd02165">
    <property type="entry name" value="NMNAT"/>
    <property type="match status" value="1"/>
</dbReference>
<dbReference type="NCBIfam" id="TIGR00482">
    <property type="entry name" value="nicotinate (nicotinamide) nucleotide adenylyltransferase"/>
    <property type="match status" value="1"/>
</dbReference>
<sequence>MKPEKKERIGIYGGTFDPPHLGHMEAASAAMDTLGLSKLFFIPARLPPHKMLSQDSAPPEQRLAMTALMAGGMGPPDRVRTLDLELNRPGLSYTSDTLEYLSAEYPKSELWLLMGSDMFGSLQTWHDPHKVMRLASIAAFARSETENGELFAIQGAFLNNKFGAEICTIQLPKITDISSTSLRSSLREGKGKQYLWPAVYGYILRNGLYGVKSDLTRLSDEDLRAVSYSMVKAKRIAHIRGTEETAAAMAKKWGADEEKARRAAILHDCTKYLTLEQQLALCGRYHIVPDELERQTLKLLHAKTGAALARDMFGECPDVVNAIRWHTTGKPGMTTLEKIIYLADYIEPTRDFPGVDTLRAVAEESLDKGVKSGLAMTVEEMRALGTPVHHNTLDALEGL</sequence>
<evidence type="ECO:0000256" key="10">
    <source>
        <dbReference type="ARBA" id="ARBA00023004"/>
    </source>
</evidence>
<dbReference type="SMART" id="SM00471">
    <property type="entry name" value="HDc"/>
    <property type="match status" value="1"/>
</dbReference>
<dbReference type="InterPro" id="IPR005249">
    <property type="entry name" value="YqeK"/>
</dbReference>
<dbReference type="SUPFAM" id="SSF109604">
    <property type="entry name" value="HD-domain/PDEase-like"/>
    <property type="match status" value="1"/>
</dbReference>
<keyword evidence="10" id="KW-0408">Iron</keyword>
<dbReference type="InterPro" id="IPR005248">
    <property type="entry name" value="NadD/NMNAT"/>
</dbReference>